<feature type="region of interest" description="Disordered" evidence="2">
    <location>
        <begin position="436"/>
        <end position="456"/>
    </location>
</feature>
<feature type="coiled-coil region" evidence="1">
    <location>
        <begin position="387"/>
        <end position="435"/>
    </location>
</feature>
<dbReference type="OrthoDB" id="9762440at2"/>
<reference evidence="5" key="1">
    <citation type="submission" date="2015-05" db="EMBL/GenBank/DDBJ databases">
        <authorList>
            <consortium name="Pathogen Informatics"/>
        </authorList>
    </citation>
    <scope>NUCLEOTIDE SEQUENCE [LARGE SCALE GENOMIC DNA]</scope>
    <source>
        <strain evidence="5">M72</strain>
    </source>
</reference>
<dbReference type="Pfam" id="PF03432">
    <property type="entry name" value="Relaxase"/>
    <property type="match status" value="1"/>
</dbReference>
<gene>
    <name evidence="4" type="ORF">M72_30181</name>
</gene>
<accession>A0A0M6WQW6</accession>
<sequence>MAYTKIHAIKATVDKAIEYICNPDKTDEQIYVSSYACAPETAAIDFKYTLDHCRENSPNKAYHLIQAFAPGEVGYEEAHRIGKELADRVLEGKYSYVVTTHIDKGHIHNHIIFCAADNIEYNKYHDCTQTYHRIRHLSDELRKEHNLSVIIPGGERGKKYKEWQSDQNGSTWKTQLRRDINFCIKAASTYEEFLLLMRAKDYEIKGETFGEDAAKYISFRPLDKERFVRGSARSLGKEYTKERIREHIEKKRERKAVIPKKDYSARRLIDTSDEKFQNSPGLQQWAAIENLKIAAQSYNEAGSLSDLENKITVKTEAVKSARQSVVELEHHMKDLAEIIKYAEQYKDNRSYHIAYKKAKNPDAYFRRYESQIILYDGARRVLEQAGIKLKGLNVDKLRAEYQALETQKKELTATYKNYEKEVQDLKRKQENLDRFLGRTQTDPVQDQQAKNKNHSL</sequence>
<evidence type="ECO:0000259" key="3">
    <source>
        <dbReference type="Pfam" id="PF03432"/>
    </source>
</evidence>
<dbReference type="AlphaFoldDB" id="A0A0M6WQW6"/>
<feature type="domain" description="MobA/VirD2-like nuclease" evidence="3">
    <location>
        <begin position="19"/>
        <end position="147"/>
    </location>
</feature>
<dbReference type="Proteomes" id="UP000049979">
    <property type="component" value="Unassembled WGS sequence"/>
</dbReference>
<dbReference type="InterPro" id="IPR005094">
    <property type="entry name" value="Endonuclease_MobA/VirD2"/>
</dbReference>
<evidence type="ECO:0000313" key="4">
    <source>
        <dbReference type="EMBL" id="CRL39629.1"/>
    </source>
</evidence>
<dbReference type="RefSeq" id="WP_055068082.1">
    <property type="nucleotide sequence ID" value="NZ_CP173697.1"/>
</dbReference>
<proteinExistence type="predicted"/>
<dbReference type="STRING" id="301302.ERS852420_03287"/>
<feature type="compositionally biased region" description="Polar residues" evidence="2">
    <location>
        <begin position="438"/>
        <end position="450"/>
    </location>
</feature>
<evidence type="ECO:0000256" key="2">
    <source>
        <dbReference type="SAM" id="MobiDB-lite"/>
    </source>
</evidence>
<protein>
    <recommendedName>
        <fullName evidence="3">MobA/VirD2-like nuclease domain-containing protein</fullName>
    </recommendedName>
</protein>
<keyword evidence="1" id="KW-0175">Coiled coil</keyword>
<dbReference type="EMBL" id="CVRR01000026">
    <property type="protein sequence ID" value="CRL39629.1"/>
    <property type="molecule type" value="Genomic_DNA"/>
</dbReference>
<name>A0A0M6WQW6_9FIRM</name>
<evidence type="ECO:0000313" key="5">
    <source>
        <dbReference type="Proteomes" id="UP000049979"/>
    </source>
</evidence>
<organism evidence="4 5">
    <name type="scientific">Roseburia faecis</name>
    <dbReference type="NCBI Taxonomy" id="301302"/>
    <lineage>
        <taxon>Bacteria</taxon>
        <taxon>Bacillati</taxon>
        <taxon>Bacillota</taxon>
        <taxon>Clostridia</taxon>
        <taxon>Lachnospirales</taxon>
        <taxon>Lachnospiraceae</taxon>
        <taxon>Roseburia</taxon>
    </lineage>
</organism>
<keyword evidence="5" id="KW-1185">Reference proteome</keyword>
<evidence type="ECO:0000256" key="1">
    <source>
        <dbReference type="SAM" id="Coils"/>
    </source>
</evidence>